<dbReference type="GO" id="GO:0007165">
    <property type="term" value="P:signal transduction"/>
    <property type="evidence" value="ECO:0007669"/>
    <property type="project" value="UniProtKB-KW"/>
</dbReference>
<evidence type="ECO:0000256" key="1">
    <source>
        <dbReference type="ARBA" id="ARBA00023224"/>
    </source>
</evidence>
<feature type="domain" description="Methyl-accepting transducer" evidence="4">
    <location>
        <begin position="11"/>
        <end position="247"/>
    </location>
</feature>
<dbReference type="Pfam" id="PF00015">
    <property type="entry name" value="MCPsignal"/>
    <property type="match status" value="1"/>
</dbReference>
<dbReference type="SUPFAM" id="SSF58104">
    <property type="entry name" value="Methyl-accepting chemotaxis protein (MCP) signaling domain"/>
    <property type="match status" value="1"/>
</dbReference>
<comment type="similarity">
    <text evidence="2">Belongs to the methyl-accepting chemotaxis (MCP) protein family.</text>
</comment>
<dbReference type="PANTHER" id="PTHR32089">
    <property type="entry name" value="METHYL-ACCEPTING CHEMOTAXIS PROTEIN MCPB"/>
    <property type="match status" value="1"/>
</dbReference>
<evidence type="ECO:0000313" key="5">
    <source>
        <dbReference type="EMBL" id="KPQ41632.1"/>
    </source>
</evidence>
<evidence type="ECO:0000256" key="2">
    <source>
        <dbReference type="ARBA" id="ARBA00029447"/>
    </source>
</evidence>
<dbReference type="EMBL" id="LKCM01000329">
    <property type="protein sequence ID" value="KPQ41632.1"/>
    <property type="molecule type" value="Genomic_DNA"/>
</dbReference>
<dbReference type="PATRIC" id="fig|1719120.3.peg.4147"/>
<dbReference type="AlphaFoldDB" id="A0A0P8A0Y4"/>
<dbReference type="PROSITE" id="PS50111">
    <property type="entry name" value="CHEMOTAXIS_TRANSDUC_2"/>
    <property type="match status" value="1"/>
</dbReference>
<keyword evidence="1 3" id="KW-0807">Transducer</keyword>
<accession>A0A0P8A0Y4</accession>
<proteinExistence type="inferred from homology"/>
<dbReference type="Gene3D" id="1.10.287.950">
    <property type="entry name" value="Methyl-accepting chemotaxis protein"/>
    <property type="match status" value="1"/>
</dbReference>
<reference evidence="5 6" key="1">
    <citation type="submission" date="2015-09" db="EMBL/GenBank/DDBJ databases">
        <title>A metagenomics-based metabolic model of nitrate-dependent anaerobic oxidation of methane by Methanoperedens-like archaea.</title>
        <authorList>
            <person name="Arshad A."/>
            <person name="Speth D.R."/>
            <person name="De Graaf R.M."/>
            <person name="Op Den Camp H.J."/>
            <person name="Jetten M.S."/>
            <person name="Welte C.U."/>
        </authorList>
    </citation>
    <scope>NUCLEOTIDE SEQUENCE [LARGE SCALE GENOMIC DNA]</scope>
</reference>
<dbReference type="GO" id="GO:0016020">
    <property type="term" value="C:membrane"/>
    <property type="evidence" value="ECO:0007669"/>
    <property type="project" value="InterPro"/>
</dbReference>
<protein>
    <submittedName>
        <fullName evidence="5">Methyl-accepting chemotaxis protein</fullName>
    </submittedName>
</protein>
<evidence type="ECO:0000259" key="4">
    <source>
        <dbReference type="PROSITE" id="PS50111"/>
    </source>
</evidence>
<comment type="caution">
    <text evidence="5">The sequence shown here is derived from an EMBL/GenBank/DDBJ whole genome shotgun (WGS) entry which is preliminary data.</text>
</comment>
<dbReference type="SMART" id="SM00283">
    <property type="entry name" value="MA"/>
    <property type="match status" value="1"/>
</dbReference>
<organism evidence="5 6">
    <name type="scientific">Candidatus Methanoperedens nitratireducens</name>
    <dbReference type="NCBI Taxonomy" id="1392998"/>
    <lineage>
        <taxon>Archaea</taxon>
        <taxon>Methanobacteriati</taxon>
        <taxon>Methanobacteriota</taxon>
        <taxon>Stenosarchaea group</taxon>
        <taxon>Methanomicrobia</taxon>
        <taxon>Methanosarcinales</taxon>
        <taxon>ANME-2 cluster</taxon>
        <taxon>Candidatus Methanoperedentaceae</taxon>
        <taxon>Candidatus Methanoperedens</taxon>
    </lineage>
</organism>
<dbReference type="PANTHER" id="PTHR32089:SF112">
    <property type="entry name" value="LYSOZYME-LIKE PROTEIN-RELATED"/>
    <property type="match status" value="1"/>
</dbReference>
<name>A0A0P8A0Y4_9EURY</name>
<evidence type="ECO:0000313" key="6">
    <source>
        <dbReference type="Proteomes" id="UP000050360"/>
    </source>
</evidence>
<gene>
    <name evidence="5" type="ORF">MPEBLZ_03813</name>
</gene>
<dbReference type="Proteomes" id="UP000050360">
    <property type="component" value="Unassembled WGS sequence"/>
</dbReference>
<dbReference type="InterPro" id="IPR004089">
    <property type="entry name" value="MCPsignal_dom"/>
</dbReference>
<evidence type="ECO:0000256" key="3">
    <source>
        <dbReference type="PROSITE-ProRule" id="PRU00284"/>
    </source>
</evidence>
<sequence>MATKAHELSISSRELKSSIDNVSNNTQGIAEVSSQQSKKIDNINEIVNEISIIKQQVTVGSERTAQATKDSNNTARELLKKSNDLMNKIKDIQNSVNKSALVIKSLDSNSEKIDEIVGVITKIADQTNLLALNAAIEAARAGEHGKGFAVVANEVKKLAEESRNSANKITELIREIHKETKKAVDNMDLGTKTVTEGTETIDSTISSIDNIVEASGNAANMFSEIIEMAKMETTSMEKVKSSVDDISILAKKFKVTTEEADAQLHEQMASVSRFTDIARELAELSDELKNEVALFKQKD</sequence>